<dbReference type="GO" id="GO:0016020">
    <property type="term" value="C:membrane"/>
    <property type="evidence" value="ECO:0007669"/>
    <property type="project" value="InterPro"/>
</dbReference>
<gene>
    <name evidence="3" type="ORF">D3873_01765</name>
</gene>
<dbReference type="Pfam" id="PF09922">
    <property type="entry name" value="LiaF-like_C"/>
    <property type="match status" value="1"/>
</dbReference>
<feature type="transmembrane region" description="Helical" evidence="1">
    <location>
        <begin position="12"/>
        <end position="45"/>
    </location>
</feature>
<evidence type="ECO:0000313" key="3">
    <source>
        <dbReference type="EMBL" id="AYC28658.1"/>
    </source>
</evidence>
<evidence type="ECO:0000313" key="4">
    <source>
        <dbReference type="Proteomes" id="UP000265725"/>
    </source>
</evidence>
<dbReference type="NCBIfam" id="NF040535">
    <property type="entry name" value="LiaF_C_term"/>
    <property type="match status" value="1"/>
</dbReference>
<reference evidence="4" key="1">
    <citation type="submission" date="2018-09" db="EMBL/GenBank/DDBJ databases">
        <authorList>
            <person name="Zhu H."/>
        </authorList>
    </citation>
    <scope>NUCLEOTIDE SEQUENCE [LARGE SCALE GENOMIC DNA]</scope>
    <source>
        <strain evidence="4">K2R23-3</strain>
    </source>
</reference>
<dbReference type="PIRSF" id="PIRSF031509">
    <property type="entry name" value="Cell_wall_LiaF/YvqF"/>
    <property type="match status" value="1"/>
</dbReference>
<feature type="domain" description="Cell wall-active antibiotics response LiaF-like C-terminal" evidence="2">
    <location>
        <begin position="120"/>
        <end position="228"/>
    </location>
</feature>
<dbReference type="OrthoDB" id="2351415at2"/>
<keyword evidence="4" id="KW-1185">Reference proteome</keyword>
<keyword evidence="1" id="KW-0812">Transmembrane</keyword>
<dbReference type="RefSeq" id="WP_119882403.1">
    <property type="nucleotide sequence ID" value="NZ_CP032418.1"/>
</dbReference>
<feature type="transmembrane region" description="Helical" evidence="1">
    <location>
        <begin position="52"/>
        <end position="84"/>
    </location>
</feature>
<dbReference type="EMBL" id="CP032418">
    <property type="protein sequence ID" value="AYC28658.1"/>
    <property type="molecule type" value="Genomic_DNA"/>
</dbReference>
<dbReference type="Proteomes" id="UP000265725">
    <property type="component" value="Chromosome"/>
</dbReference>
<evidence type="ECO:0000256" key="1">
    <source>
        <dbReference type="SAM" id="Phobius"/>
    </source>
</evidence>
<dbReference type="AlphaFoldDB" id="A0A385YSK6"/>
<dbReference type="InterPro" id="IPR016975">
    <property type="entry name" value="Cell_wall_LiaF"/>
</dbReference>
<dbReference type="KEGG" id="paek:D3873_01765"/>
<sequence length="231" mass="25757">MPTFTTQQLTFGLFAVFCLILLESVLFENGSIVFVLFGTAFIFFALKRKKRVLFWIGVPFVAAAVMSLWSLRLLILAIVVYVLYRLWKGNGPEEIFAPFSGVFESSRGVQRNALLTIVSHSETYKWENVHMQSVYGNIVLDATNTVLPKGTSFISIRQTFGKVKIVVPHDIPCRIHIASIIGDVCALEVPKARLWNQTLSHVSGYDSVSLSQAELIISVSILFGEVEVVRG</sequence>
<dbReference type="InterPro" id="IPR024425">
    <property type="entry name" value="LiaF-like_C"/>
</dbReference>
<keyword evidence="1" id="KW-1133">Transmembrane helix</keyword>
<protein>
    <recommendedName>
        <fullName evidence="2">Cell wall-active antibiotics response LiaF-like C-terminal domain-containing protein</fullName>
    </recommendedName>
</protein>
<organism evidence="3 4">
    <name type="scientific">Paenisporosarcina cavernae</name>
    <dbReference type="NCBI Taxonomy" id="2320858"/>
    <lineage>
        <taxon>Bacteria</taxon>
        <taxon>Bacillati</taxon>
        <taxon>Bacillota</taxon>
        <taxon>Bacilli</taxon>
        <taxon>Bacillales</taxon>
        <taxon>Caryophanaceae</taxon>
        <taxon>Paenisporosarcina</taxon>
    </lineage>
</organism>
<accession>A0A385YSK6</accession>
<evidence type="ECO:0000259" key="2">
    <source>
        <dbReference type="Pfam" id="PF09922"/>
    </source>
</evidence>
<proteinExistence type="predicted"/>
<name>A0A385YSK6_9BACL</name>
<keyword evidence="1" id="KW-0472">Membrane</keyword>
<dbReference type="InterPro" id="IPR047793">
    <property type="entry name" value="LiaF_C"/>
</dbReference>